<name>A0AAV7RXZ6_PLEWA</name>
<reference evidence="1" key="1">
    <citation type="journal article" date="2022" name="bioRxiv">
        <title>Sequencing and chromosome-scale assembly of the giantPleurodeles waltlgenome.</title>
        <authorList>
            <person name="Brown T."/>
            <person name="Elewa A."/>
            <person name="Iarovenko S."/>
            <person name="Subramanian E."/>
            <person name="Araus A.J."/>
            <person name="Petzold A."/>
            <person name="Susuki M."/>
            <person name="Suzuki K.-i.T."/>
            <person name="Hayashi T."/>
            <person name="Toyoda A."/>
            <person name="Oliveira C."/>
            <person name="Osipova E."/>
            <person name="Leigh N.D."/>
            <person name="Simon A."/>
            <person name="Yun M.H."/>
        </authorList>
    </citation>
    <scope>NUCLEOTIDE SEQUENCE</scope>
    <source>
        <strain evidence="1">20211129_DDA</strain>
        <tissue evidence="1">Liver</tissue>
    </source>
</reference>
<dbReference type="Proteomes" id="UP001066276">
    <property type="component" value="Chromosome 5"/>
</dbReference>
<evidence type="ECO:0000313" key="1">
    <source>
        <dbReference type="EMBL" id="KAJ1156592.1"/>
    </source>
</evidence>
<accession>A0AAV7RXZ6</accession>
<protein>
    <submittedName>
        <fullName evidence="1">Uncharacterized protein</fullName>
    </submittedName>
</protein>
<keyword evidence="2" id="KW-1185">Reference proteome</keyword>
<evidence type="ECO:0000313" key="2">
    <source>
        <dbReference type="Proteomes" id="UP001066276"/>
    </source>
</evidence>
<dbReference type="EMBL" id="JANPWB010000009">
    <property type="protein sequence ID" value="KAJ1156592.1"/>
    <property type="molecule type" value="Genomic_DNA"/>
</dbReference>
<proteinExistence type="predicted"/>
<gene>
    <name evidence="1" type="ORF">NDU88_009310</name>
</gene>
<sequence length="147" mass="15748">MMETTRVVQKVVQRDHLGGRRQELVVGNLPRGEDYGLVSVELGGGRVRPGDAIQNADKVICGLVGKERGKGSVDASTQVGINSDDVSDKSEEGLACRVWRVQHAGQSRALLARAGAPPVVIMLALVDAPSAAPKRRPAHQDLGERYF</sequence>
<comment type="caution">
    <text evidence="1">The sequence shown here is derived from an EMBL/GenBank/DDBJ whole genome shotgun (WGS) entry which is preliminary data.</text>
</comment>
<dbReference type="AlphaFoldDB" id="A0AAV7RXZ6"/>
<organism evidence="1 2">
    <name type="scientific">Pleurodeles waltl</name>
    <name type="common">Iberian ribbed newt</name>
    <dbReference type="NCBI Taxonomy" id="8319"/>
    <lineage>
        <taxon>Eukaryota</taxon>
        <taxon>Metazoa</taxon>
        <taxon>Chordata</taxon>
        <taxon>Craniata</taxon>
        <taxon>Vertebrata</taxon>
        <taxon>Euteleostomi</taxon>
        <taxon>Amphibia</taxon>
        <taxon>Batrachia</taxon>
        <taxon>Caudata</taxon>
        <taxon>Salamandroidea</taxon>
        <taxon>Salamandridae</taxon>
        <taxon>Pleurodelinae</taxon>
        <taxon>Pleurodeles</taxon>
    </lineage>
</organism>